<dbReference type="InterPro" id="IPR007034">
    <property type="entry name" value="BMS1_TSR1_C"/>
</dbReference>
<dbReference type="Pfam" id="PF04950">
    <property type="entry name" value="RIBIOP_C"/>
    <property type="match status" value="1"/>
</dbReference>
<evidence type="ECO:0000256" key="4">
    <source>
        <dbReference type="ARBA" id="ARBA00038288"/>
    </source>
</evidence>
<keyword evidence="8" id="KW-1185">Reference proteome</keyword>
<gene>
    <name evidence="7" type="primary">TSR1</name>
    <name evidence="7" type="ORF">SEPCBS119000_001763</name>
</gene>
<evidence type="ECO:0000256" key="5">
    <source>
        <dbReference type="SAM" id="MobiDB-lite"/>
    </source>
</evidence>
<keyword evidence="3" id="KW-0539">Nucleus</keyword>
<reference evidence="7 8" key="1">
    <citation type="submission" date="2024-01" db="EMBL/GenBank/DDBJ databases">
        <authorList>
            <person name="Allen C."/>
            <person name="Tagirdzhanova G."/>
        </authorList>
    </citation>
    <scope>NUCLEOTIDE SEQUENCE [LARGE SCALE GENOMIC DNA]</scope>
    <source>
        <strain evidence="7 8">CBS 119000</strain>
    </source>
</reference>
<evidence type="ECO:0000313" key="8">
    <source>
        <dbReference type="Proteomes" id="UP001642502"/>
    </source>
</evidence>
<evidence type="ECO:0000259" key="6">
    <source>
        <dbReference type="PROSITE" id="PS51714"/>
    </source>
</evidence>
<dbReference type="Pfam" id="PF22298">
    <property type="entry name" value="Tsr1_G-like"/>
    <property type="match status" value="1"/>
</dbReference>
<proteinExistence type="inferred from homology"/>
<evidence type="ECO:0000256" key="1">
    <source>
        <dbReference type="ARBA" id="ARBA00004604"/>
    </source>
</evidence>
<feature type="compositionally biased region" description="Basic and acidic residues" evidence="5">
    <location>
        <begin position="44"/>
        <end position="65"/>
    </location>
</feature>
<organism evidence="7 8">
    <name type="scientific">Sporothrix epigloea</name>
    <dbReference type="NCBI Taxonomy" id="1892477"/>
    <lineage>
        <taxon>Eukaryota</taxon>
        <taxon>Fungi</taxon>
        <taxon>Dikarya</taxon>
        <taxon>Ascomycota</taxon>
        <taxon>Pezizomycotina</taxon>
        <taxon>Sordariomycetes</taxon>
        <taxon>Sordariomycetidae</taxon>
        <taxon>Ophiostomatales</taxon>
        <taxon>Ophiostomataceae</taxon>
        <taxon>Sporothrix</taxon>
    </lineage>
</organism>
<dbReference type="InterPro" id="IPR039761">
    <property type="entry name" value="Bms1/Tsr1"/>
</dbReference>
<comment type="similarity">
    <text evidence="4">Belongs to the TRAFAC class translation factor GTPase superfamily. Bms1-like GTPase family. TSR1 subfamily.</text>
</comment>
<evidence type="ECO:0000256" key="2">
    <source>
        <dbReference type="ARBA" id="ARBA00022517"/>
    </source>
</evidence>
<dbReference type="InterPro" id="IPR012948">
    <property type="entry name" value="AARP2CN"/>
</dbReference>
<comment type="caution">
    <text evidence="7">The sequence shown here is derived from an EMBL/GenBank/DDBJ whole genome shotgun (WGS) entry which is preliminary data.</text>
</comment>
<dbReference type="PANTHER" id="PTHR12858">
    <property type="entry name" value="RIBOSOME BIOGENESIS PROTEIN"/>
    <property type="match status" value="1"/>
</dbReference>
<dbReference type="SMART" id="SM00785">
    <property type="entry name" value="AARP2CN"/>
    <property type="match status" value="1"/>
</dbReference>
<dbReference type="EMBL" id="CAWUON010000015">
    <property type="protein sequence ID" value="CAK7265931.1"/>
    <property type="molecule type" value="Genomic_DNA"/>
</dbReference>
<comment type="subcellular location">
    <subcellularLocation>
        <location evidence="1">Nucleus</location>
        <location evidence="1">Nucleolus</location>
    </subcellularLocation>
</comment>
<dbReference type="Proteomes" id="UP001642502">
    <property type="component" value="Unassembled WGS sequence"/>
</dbReference>
<sequence length="831" mass="92113">MAGHSHKSTTKVAHKPFKAGKGRHRKGKTADERPRTTHQQVMSKLDRRNQNRQRQLEKQKEHRNEASIFTGRDAAPRNVAIIPLCGDCNAAEAVKALNSSLDIEVEVGSAGGALRVPVDRFKQQLQYIILPSDRDVLASIDAARAADFVVLLLSATEEVDERGELILRSVESQGLSTLFTAVHGLDKIESSKQRLSTLESLKSFMRHFHPDQEKLYSLENRQECSNLIRSLCSTTPKGIHWRDERSWMLVEDVQFGSNDGDAAAVLTGVIRGHGLQADRLVQVGDWGTFQVDKITTAPLEVRKAKAASAASMAVDGQDGDDGVLAVPTDDRDDLAELAPESDVLMESEDEDMEGNDLDSRPGAATNRKGVLLDDHHYFSEDEIEATKPARRLPKGTSDYQSAWILDDATSESGEDTDDSEDEDMAGGPSGGEEEVDPADGMEGVAQYAPTDAGAGQSEYPKSEAYVEKDDEQEAEQLALYRSQKRTEAEDDLEFPDEIELHPHVLAHERLARYRGLKSLRSSRWNEKEDRPYEPEDWRRLLQIPDYRSSRIRASREALVGGVAPGTRVSVHLAKGAIPQAIRATYSPSKPVALFSLLRHENKQTVVNFLINLSADEPRSIKSKEEIIVQCGPRRFVVHPLYSQSGVTPNDVHKFARFLHPGQSAVATFIGPVTWGSVPALFFKRTKTSTVPLLPGVSAPPGLRLAGTGTALPPSTSRVVAKRVVLTGHPYHIHKKIVTIRYMFFNREDVEWFKALPLWTKRGRSGYIKEALGTHGYFKATFDGRINPQDSVGVSLYKRVFPRKAAPFQEWACVVPEEGKQAQGDEMDEDIA</sequence>
<feature type="domain" description="Bms1-type G" evidence="6">
    <location>
        <begin position="75"/>
        <end position="237"/>
    </location>
</feature>
<feature type="compositionally biased region" description="Acidic residues" evidence="5">
    <location>
        <begin position="408"/>
        <end position="424"/>
    </location>
</feature>
<feature type="region of interest" description="Disordered" evidence="5">
    <location>
        <begin position="388"/>
        <end position="473"/>
    </location>
</feature>
<feature type="region of interest" description="Disordered" evidence="5">
    <location>
        <begin position="312"/>
        <end position="331"/>
    </location>
</feature>
<accession>A0ABP0DE67</accession>
<name>A0ABP0DE67_9PEZI</name>
<dbReference type="PANTHER" id="PTHR12858:SF1">
    <property type="entry name" value="PRE-RRNA-PROCESSING PROTEIN TSR1 HOMOLOG"/>
    <property type="match status" value="1"/>
</dbReference>
<feature type="compositionally biased region" description="Acidic residues" evidence="5">
    <location>
        <begin position="343"/>
        <end position="356"/>
    </location>
</feature>
<feature type="region of interest" description="Disordered" evidence="5">
    <location>
        <begin position="1"/>
        <end position="68"/>
    </location>
</feature>
<keyword evidence="2" id="KW-0690">Ribosome biogenesis</keyword>
<evidence type="ECO:0000256" key="3">
    <source>
        <dbReference type="ARBA" id="ARBA00023242"/>
    </source>
</evidence>
<feature type="compositionally biased region" description="Basic residues" evidence="5">
    <location>
        <begin position="1"/>
        <end position="27"/>
    </location>
</feature>
<evidence type="ECO:0000313" key="7">
    <source>
        <dbReference type="EMBL" id="CAK7265931.1"/>
    </source>
</evidence>
<dbReference type="InterPro" id="IPR030387">
    <property type="entry name" value="G_Bms1/Tsr1_dom"/>
</dbReference>
<dbReference type="SMART" id="SM01362">
    <property type="entry name" value="DUF663"/>
    <property type="match status" value="1"/>
</dbReference>
<protein>
    <submittedName>
        <fullName evidence="7">Ribosome bioproteinsis protein tsr1</fullName>
    </submittedName>
</protein>
<dbReference type="Pfam" id="PF08142">
    <property type="entry name" value="AARP2CN"/>
    <property type="match status" value="1"/>
</dbReference>
<feature type="region of interest" description="Disordered" evidence="5">
    <location>
        <begin position="338"/>
        <end position="366"/>
    </location>
</feature>
<dbReference type="PROSITE" id="PS51714">
    <property type="entry name" value="G_BMS1"/>
    <property type="match status" value="1"/>
</dbReference>